<dbReference type="InterPro" id="IPR000463">
    <property type="entry name" value="Fatty_acid-bd"/>
</dbReference>
<evidence type="ECO:0000313" key="2">
    <source>
        <dbReference type="EMBL" id="KAG8447664.1"/>
    </source>
</evidence>
<dbReference type="Gene3D" id="2.40.128.20">
    <property type="match status" value="1"/>
</dbReference>
<sequence>MAALLNGKYVLVSQENLEEYLKALSINMALRKIVMLLRPEKEFEVKGNRMIIRTLTTFRNYIMDFNLGEEFKEDLSSIDGRVCKV</sequence>
<dbReference type="Proteomes" id="UP000812440">
    <property type="component" value="Chromosome 8_10"/>
</dbReference>
<dbReference type="InterPro" id="IPR012674">
    <property type="entry name" value="Calycin"/>
</dbReference>
<comment type="similarity">
    <text evidence="1">Belongs to the calycin superfamily. Fatty-acid binding protein (FABP) family.</text>
</comment>
<comment type="caution">
    <text evidence="2">The sequence shown here is derived from an EMBL/GenBank/DDBJ whole genome shotgun (WGS) entry which is preliminary data.</text>
</comment>
<dbReference type="PRINTS" id="PR00178">
    <property type="entry name" value="FATTYACIDBP"/>
</dbReference>
<evidence type="ECO:0000313" key="3">
    <source>
        <dbReference type="Proteomes" id="UP000812440"/>
    </source>
</evidence>
<protein>
    <submittedName>
        <fullName evidence="2">Uncharacterized protein</fullName>
    </submittedName>
</protein>
<dbReference type="OrthoDB" id="354351at2759"/>
<gene>
    <name evidence="2" type="ORF">GDO86_014974</name>
</gene>
<organism evidence="2 3">
    <name type="scientific">Hymenochirus boettgeri</name>
    <name type="common">Congo dwarf clawed frog</name>
    <dbReference type="NCBI Taxonomy" id="247094"/>
    <lineage>
        <taxon>Eukaryota</taxon>
        <taxon>Metazoa</taxon>
        <taxon>Chordata</taxon>
        <taxon>Craniata</taxon>
        <taxon>Vertebrata</taxon>
        <taxon>Euteleostomi</taxon>
        <taxon>Amphibia</taxon>
        <taxon>Batrachia</taxon>
        <taxon>Anura</taxon>
        <taxon>Pipoidea</taxon>
        <taxon>Pipidae</taxon>
        <taxon>Pipinae</taxon>
        <taxon>Hymenochirus</taxon>
    </lineage>
</organism>
<keyword evidence="3" id="KW-1185">Reference proteome</keyword>
<accession>A0A8T2JVZ5</accession>
<dbReference type="EMBL" id="JAACNH010000003">
    <property type="protein sequence ID" value="KAG8447664.1"/>
    <property type="molecule type" value="Genomic_DNA"/>
</dbReference>
<reference evidence="2" key="1">
    <citation type="thesis" date="2020" institute="ProQuest LLC" country="789 East Eisenhower Parkway, Ann Arbor, MI, USA">
        <title>Comparative Genomics and Chromosome Evolution.</title>
        <authorList>
            <person name="Mudd A.B."/>
        </authorList>
    </citation>
    <scope>NUCLEOTIDE SEQUENCE</scope>
    <source>
        <strain evidence="2">Female2</strain>
        <tissue evidence="2">Blood</tissue>
    </source>
</reference>
<name>A0A8T2JVZ5_9PIPI</name>
<dbReference type="GO" id="GO:0008289">
    <property type="term" value="F:lipid binding"/>
    <property type="evidence" value="ECO:0007669"/>
    <property type="project" value="InterPro"/>
</dbReference>
<dbReference type="PANTHER" id="PTHR11955">
    <property type="entry name" value="FATTY ACID BINDING PROTEIN"/>
    <property type="match status" value="1"/>
</dbReference>
<dbReference type="InterPro" id="IPR031259">
    <property type="entry name" value="ILBP"/>
</dbReference>
<proteinExistence type="inferred from homology"/>
<dbReference type="AlphaFoldDB" id="A0A8T2JVZ5"/>
<evidence type="ECO:0000256" key="1">
    <source>
        <dbReference type="ARBA" id="ARBA00008390"/>
    </source>
</evidence>
<feature type="non-terminal residue" evidence="2">
    <location>
        <position position="85"/>
    </location>
</feature>
<dbReference type="SUPFAM" id="SSF50814">
    <property type="entry name" value="Lipocalins"/>
    <property type="match status" value="1"/>
</dbReference>